<dbReference type="PIRSF" id="PIRSF028937">
    <property type="entry name" value="Lg_Ch_AO"/>
    <property type="match status" value="1"/>
</dbReference>
<comment type="function">
    <text evidence="2">Long-chain fatty alcohol oxidase involved in the omega-oxidation pathway of lipid degradation.</text>
</comment>
<dbReference type="InterPro" id="IPR000172">
    <property type="entry name" value="GMC_OxRdtase_N"/>
</dbReference>
<keyword evidence="7" id="KW-0812">Transmembrane</keyword>
<dbReference type="Gene3D" id="3.50.50.60">
    <property type="entry name" value="FAD/NAD(P)-binding domain"/>
    <property type="match status" value="2"/>
</dbReference>
<dbReference type="Proteomes" id="UP000612362">
    <property type="component" value="Unassembled WGS sequence"/>
</dbReference>
<evidence type="ECO:0000313" key="15">
    <source>
        <dbReference type="Proteomes" id="UP000612362"/>
    </source>
</evidence>
<evidence type="ECO:0000259" key="12">
    <source>
        <dbReference type="Pfam" id="PF00732"/>
    </source>
</evidence>
<dbReference type="GO" id="GO:0016020">
    <property type="term" value="C:membrane"/>
    <property type="evidence" value="ECO:0007669"/>
    <property type="project" value="UniProtKB-SubCell"/>
</dbReference>
<dbReference type="SUPFAM" id="SSF51905">
    <property type="entry name" value="FAD/NAD(P)-binding domain"/>
    <property type="match status" value="1"/>
</dbReference>
<dbReference type="AlphaFoldDB" id="A0A8J3HZA6"/>
<keyword evidence="6" id="KW-0285">Flavoprotein</keyword>
<evidence type="ECO:0000313" key="14">
    <source>
        <dbReference type="EMBL" id="GHO43748.1"/>
    </source>
</evidence>
<dbReference type="InterPro" id="IPR036188">
    <property type="entry name" value="FAD/NAD-bd_sf"/>
</dbReference>
<dbReference type="GO" id="GO:0050660">
    <property type="term" value="F:flavin adenine dinucleotide binding"/>
    <property type="evidence" value="ECO:0007669"/>
    <property type="project" value="InterPro"/>
</dbReference>
<feature type="domain" description="Glucose-methanol-choline oxidoreductase N-terminal" evidence="12">
    <location>
        <begin position="237"/>
        <end position="450"/>
    </location>
</feature>
<dbReference type="EC" id="1.1.3.20" evidence="5"/>
<evidence type="ECO:0000256" key="6">
    <source>
        <dbReference type="ARBA" id="ARBA00022630"/>
    </source>
</evidence>
<dbReference type="PANTHER" id="PTHR46056:SF12">
    <property type="entry name" value="LONG-CHAIN-ALCOHOL OXIDASE"/>
    <property type="match status" value="1"/>
</dbReference>
<comment type="similarity">
    <text evidence="4">Belongs to the GMC oxidoreductase family.</text>
</comment>
<keyword evidence="11" id="KW-0472">Membrane</keyword>
<comment type="caution">
    <text evidence="14">The sequence shown here is derived from an EMBL/GenBank/DDBJ whole genome shotgun (WGS) entry which is preliminary data.</text>
</comment>
<comment type="catalytic activity">
    <reaction evidence="1">
        <text>a long-chain primary fatty alcohol + O2 = a long-chain fatty aldehyde + H2O2</text>
        <dbReference type="Rhea" id="RHEA:22756"/>
        <dbReference type="ChEBI" id="CHEBI:15379"/>
        <dbReference type="ChEBI" id="CHEBI:16240"/>
        <dbReference type="ChEBI" id="CHEBI:17176"/>
        <dbReference type="ChEBI" id="CHEBI:77396"/>
        <dbReference type="EC" id="1.1.3.20"/>
    </reaction>
</comment>
<evidence type="ECO:0000256" key="7">
    <source>
        <dbReference type="ARBA" id="ARBA00022692"/>
    </source>
</evidence>
<keyword evidence="9" id="KW-1133">Transmembrane helix</keyword>
<dbReference type="InterPro" id="IPR007867">
    <property type="entry name" value="GMC_OxRtase_C"/>
</dbReference>
<reference evidence="14" key="1">
    <citation type="submission" date="2020-10" db="EMBL/GenBank/DDBJ databases">
        <title>Taxonomic study of unclassified bacteria belonging to the class Ktedonobacteria.</title>
        <authorList>
            <person name="Yabe S."/>
            <person name="Wang C.M."/>
            <person name="Zheng Y."/>
            <person name="Sakai Y."/>
            <person name="Cavaletti L."/>
            <person name="Monciardini P."/>
            <person name="Donadio S."/>
        </authorList>
    </citation>
    <scope>NUCLEOTIDE SEQUENCE</scope>
    <source>
        <strain evidence="14">SOSP1-1</strain>
    </source>
</reference>
<evidence type="ECO:0000256" key="11">
    <source>
        <dbReference type="ARBA" id="ARBA00023136"/>
    </source>
</evidence>
<keyword evidence="10" id="KW-0560">Oxidoreductase</keyword>
<dbReference type="RefSeq" id="WP_220193207.1">
    <property type="nucleotide sequence ID" value="NZ_BNJF01000001.1"/>
</dbReference>
<dbReference type="EMBL" id="BNJF01000001">
    <property type="protein sequence ID" value="GHO43748.1"/>
    <property type="molecule type" value="Genomic_DNA"/>
</dbReference>
<proteinExistence type="inferred from homology"/>
<evidence type="ECO:0000256" key="5">
    <source>
        <dbReference type="ARBA" id="ARBA00013125"/>
    </source>
</evidence>
<dbReference type="GO" id="GO:0046577">
    <property type="term" value="F:long-chain-alcohol oxidase activity"/>
    <property type="evidence" value="ECO:0007669"/>
    <property type="project" value="UniProtKB-EC"/>
</dbReference>
<evidence type="ECO:0000256" key="8">
    <source>
        <dbReference type="ARBA" id="ARBA00022827"/>
    </source>
</evidence>
<evidence type="ECO:0000256" key="4">
    <source>
        <dbReference type="ARBA" id="ARBA00010790"/>
    </source>
</evidence>
<dbReference type="Pfam" id="PF00732">
    <property type="entry name" value="GMC_oxred_N"/>
    <property type="match status" value="1"/>
</dbReference>
<keyword evidence="8" id="KW-0274">FAD</keyword>
<keyword evidence="15" id="KW-1185">Reference proteome</keyword>
<evidence type="ECO:0000256" key="2">
    <source>
        <dbReference type="ARBA" id="ARBA00003842"/>
    </source>
</evidence>
<evidence type="ECO:0000256" key="9">
    <source>
        <dbReference type="ARBA" id="ARBA00022989"/>
    </source>
</evidence>
<evidence type="ECO:0000256" key="1">
    <source>
        <dbReference type="ARBA" id="ARBA00000920"/>
    </source>
</evidence>
<dbReference type="Pfam" id="PF05199">
    <property type="entry name" value="GMC_oxred_C"/>
    <property type="match status" value="1"/>
</dbReference>
<evidence type="ECO:0000259" key="13">
    <source>
        <dbReference type="Pfam" id="PF05199"/>
    </source>
</evidence>
<gene>
    <name evidence="14" type="ORF">KSX_19110</name>
</gene>
<dbReference type="InterPro" id="IPR012400">
    <property type="entry name" value="Long_Oxdase"/>
</dbReference>
<name>A0A8J3HZA6_9CHLR</name>
<accession>A0A8J3HZA6</accession>
<comment type="subcellular location">
    <subcellularLocation>
        <location evidence="3">Membrane</location>
    </subcellularLocation>
</comment>
<sequence length="685" mass="74802">MLGTTPVEGQGASKRSVDWLSEEAFRVLESVCETLFPSQLPPEGSSEEVAAYYQRSASDLQLALLVAEMLEQEDAETQARFRQFLTLLSSPFISLPLVGRARSFPDLPPASRERYLLSLANSPLAALRQGFQAVKRLAGFLYFSIPGVDGRNPNWRALDYQPVSSDNPTVAPEPLKIEAIAADCTLECDVVVVGSGAGGGVVAGELALAGKSVIVLEKGGYYRDEELNMPEAQGTSELYLKRGLLTSRDLGVVLLAGSTVGGGTVVNWTTSLHAPSHILDEWAACSGLDFFTHDTLQESFSAVEQRVLVNSDNSSHNRQNNLLLEGANALGIQAGTLRRNAMGCEQRCGSCGYGCRYGAKQSTTKTYLHDACEHGARIVSRCDVRRVMIENGRAVGVEALVRDVESGNQYRVAVRAKVVVVAAGALNTPAVLLRSGIENQHIGRHLHLHPTSTVSGYYREKVEPWNGVMQSAYSNQYSHLTDGYGYILEVPPAHPGLLGLSVPWRGAREYRELMARAAYFATFIAITRDKGAGTVMINRHGEAEIEYVTSVFDRRHLLHGLRQAARMHCALGAEGITSLQNRPTLMRSIDGKALTDEQLHEFERRLERHGLGPNRIMLFSAHQMGSCRAGADPHRAVVDERQQVYGVKNLYVCDSSVFPSALGVNPMLTIMALAHRAAQEIKREC</sequence>
<dbReference type="PANTHER" id="PTHR46056">
    <property type="entry name" value="LONG-CHAIN-ALCOHOL OXIDASE"/>
    <property type="match status" value="1"/>
</dbReference>
<protein>
    <recommendedName>
        <fullName evidence="5">long-chain-alcohol oxidase</fullName>
        <ecNumber evidence="5">1.1.3.20</ecNumber>
    </recommendedName>
</protein>
<organism evidence="14 15">
    <name type="scientific">Ktedonospora formicarum</name>
    <dbReference type="NCBI Taxonomy" id="2778364"/>
    <lineage>
        <taxon>Bacteria</taxon>
        <taxon>Bacillati</taxon>
        <taxon>Chloroflexota</taxon>
        <taxon>Ktedonobacteria</taxon>
        <taxon>Ktedonobacterales</taxon>
        <taxon>Ktedonobacteraceae</taxon>
        <taxon>Ktedonospora</taxon>
    </lineage>
</organism>
<evidence type="ECO:0000256" key="10">
    <source>
        <dbReference type="ARBA" id="ARBA00023002"/>
    </source>
</evidence>
<feature type="domain" description="Glucose-methanol-choline oxidoreductase C-terminal" evidence="13">
    <location>
        <begin position="543"/>
        <end position="674"/>
    </location>
</feature>
<evidence type="ECO:0000256" key="3">
    <source>
        <dbReference type="ARBA" id="ARBA00004370"/>
    </source>
</evidence>